<evidence type="ECO:0000256" key="2">
    <source>
        <dbReference type="ARBA" id="ARBA00005179"/>
    </source>
</evidence>
<dbReference type="InterPro" id="IPR002401">
    <property type="entry name" value="Cyt_P450_E_grp-I"/>
</dbReference>
<evidence type="ECO:0000256" key="3">
    <source>
        <dbReference type="ARBA" id="ARBA00010617"/>
    </source>
</evidence>
<dbReference type="GO" id="GO:0016705">
    <property type="term" value="F:oxidoreductase activity, acting on paired donors, with incorporation or reduction of molecular oxygen"/>
    <property type="evidence" value="ECO:0007669"/>
    <property type="project" value="InterPro"/>
</dbReference>
<dbReference type="InterPro" id="IPR050121">
    <property type="entry name" value="Cytochrome_P450_monoxygenase"/>
</dbReference>
<evidence type="ECO:0000256" key="10">
    <source>
        <dbReference type="RuleBase" id="RU000461"/>
    </source>
</evidence>
<comment type="pathway">
    <text evidence="2">Secondary metabolite biosynthesis.</text>
</comment>
<feature type="binding site" description="axial binding residue" evidence="9">
    <location>
        <position position="351"/>
    </location>
    <ligand>
        <name>heme</name>
        <dbReference type="ChEBI" id="CHEBI:30413"/>
    </ligand>
    <ligandPart>
        <name>Fe</name>
        <dbReference type="ChEBI" id="CHEBI:18248"/>
    </ligandPart>
</feature>
<proteinExistence type="inferred from homology"/>
<dbReference type="GO" id="GO:0020037">
    <property type="term" value="F:heme binding"/>
    <property type="evidence" value="ECO:0007669"/>
    <property type="project" value="InterPro"/>
</dbReference>
<evidence type="ECO:0000256" key="1">
    <source>
        <dbReference type="ARBA" id="ARBA00001971"/>
    </source>
</evidence>
<keyword evidence="5 9" id="KW-0479">Metal-binding</keyword>
<dbReference type="InterPro" id="IPR001128">
    <property type="entry name" value="Cyt_P450"/>
</dbReference>
<evidence type="ECO:0000256" key="4">
    <source>
        <dbReference type="ARBA" id="ARBA00022617"/>
    </source>
</evidence>
<reference evidence="11 12" key="1">
    <citation type="submission" date="2014-06" db="EMBL/GenBank/DDBJ databases">
        <title>Evolutionary Origins and Diversification of the Mycorrhizal Mutualists.</title>
        <authorList>
            <consortium name="DOE Joint Genome Institute"/>
            <consortium name="Mycorrhizal Genomics Consortium"/>
            <person name="Kohler A."/>
            <person name="Kuo A."/>
            <person name="Nagy L.G."/>
            <person name="Floudas D."/>
            <person name="Copeland A."/>
            <person name="Barry K.W."/>
            <person name="Cichocki N."/>
            <person name="Veneault-Fourrey C."/>
            <person name="LaButti K."/>
            <person name="Lindquist E.A."/>
            <person name="Lipzen A."/>
            <person name="Lundell T."/>
            <person name="Morin E."/>
            <person name="Murat C."/>
            <person name="Riley R."/>
            <person name="Ohm R."/>
            <person name="Sun H."/>
            <person name="Tunlid A."/>
            <person name="Henrissat B."/>
            <person name="Grigoriev I.V."/>
            <person name="Hibbett D.S."/>
            <person name="Martin F."/>
        </authorList>
    </citation>
    <scope>NUCLEOTIDE SEQUENCE [LARGE SCALE GENOMIC DNA]</scope>
    <source>
        <strain evidence="11 12">SS14</strain>
    </source>
</reference>
<dbReference type="PANTHER" id="PTHR24305:SF166">
    <property type="entry name" value="CYTOCHROME P450 12A4, MITOCHONDRIAL-RELATED"/>
    <property type="match status" value="1"/>
</dbReference>
<dbReference type="PRINTS" id="PR00385">
    <property type="entry name" value="P450"/>
</dbReference>
<dbReference type="SUPFAM" id="SSF48264">
    <property type="entry name" value="Cytochrome P450"/>
    <property type="match status" value="1"/>
</dbReference>
<dbReference type="HOGENOM" id="CLU_001570_5_11_1"/>
<dbReference type="EMBL" id="KN837203">
    <property type="protein sequence ID" value="KIJ34130.1"/>
    <property type="molecule type" value="Genomic_DNA"/>
</dbReference>
<dbReference type="Proteomes" id="UP000054279">
    <property type="component" value="Unassembled WGS sequence"/>
</dbReference>
<dbReference type="Pfam" id="PF00067">
    <property type="entry name" value="p450"/>
    <property type="match status" value="1"/>
</dbReference>
<dbReference type="Gene3D" id="1.10.630.10">
    <property type="entry name" value="Cytochrome P450"/>
    <property type="match status" value="1"/>
</dbReference>
<evidence type="ECO:0000313" key="11">
    <source>
        <dbReference type="EMBL" id="KIJ34130.1"/>
    </source>
</evidence>
<organism evidence="11 12">
    <name type="scientific">Sphaerobolus stellatus (strain SS14)</name>
    <dbReference type="NCBI Taxonomy" id="990650"/>
    <lineage>
        <taxon>Eukaryota</taxon>
        <taxon>Fungi</taxon>
        <taxon>Dikarya</taxon>
        <taxon>Basidiomycota</taxon>
        <taxon>Agaricomycotina</taxon>
        <taxon>Agaricomycetes</taxon>
        <taxon>Phallomycetidae</taxon>
        <taxon>Geastrales</taxon>
        <taxon>Sphaerobolaceae</taxon>
        <taxon>Sphaerobolus</taxon>
    </lineage>
</organism>
<keyword evidence="8 10" id="KW-0503">Monooxygenase</keyword>
<evidence type="ECO:0000256" key="8">
    <source>
        <dbReference type="ARBA" id="ARBA00023033"/>
    </source>
</evidence>
<accession>A0A0C9V9H0</accession>
<dbReference type="PROSITE" id="PS00086">
    <property type="entry name" value="CYTOCHROME_P450"/>
    <property type="match status" value="1"/>
</dbReference>
<keyword evidence="6 10" id="KW-0560">Oxidoreductase</keyword>
<comment type="cofactor">
    <cofactor evidence="1 9">
        <name>heme</name>
        <dbReference type="ChEBI" id="CHEBI:30413"/>
    </cofactor>
</comment>
<dbReference type="GO" id="GO:0004497">
    <property type="term" value="F:monooxygenase activity"/>
    <property type="evidence" value="ECO:0007669"/>
    <property type="project" value="UniProtKB-KW"/>
</dbReference>
<dbReference type="PRINTS" id="PR00463">
    <property type="entry name" value="EP450I"/>
</dbReference>
<dbReference type="AlphaFoldDB" id="A0A0C9V9H0"/>
<evidence type="ECO:0000256" key="9">
    <source>
        <dbReference type="PIRSR" id="PIRSR602401-1"/>
    </source>
</evidence>
<gene>
    <name evidence="11" type="ORF">M422DRAFT_35204</name>
</gene>
<dbReference type="PANTHER" id="PTHR24305">
    <property type="entry name" value="CYTOCHROME P450"/>
    <property type="match status" value="1"/>
</dbReference>
<name>A0A0C9V9H0_SPHS4</name>
<evidence type="ECO:0000256" key="5">
    <source>
        <dbReference type="ARBA" id="ARBA00022723"/>
    </source>
</evidence>
<keyword evidence="4 9" id="KW-0349">Heme</keyword>
<evidence type="ECO:0000256" key="6">
    <source>
        <dbReference type="ARBA" id="ARBA00023002"/>
    </source>
</evidence>
<evidence type="ECO:0000313" key="12">
    <source>
        <dbReference type="Proteomes" id="UP000054279"/>
    </source>
</evidence>
<protein>
    <recommendedName>
        <fullName evidence="13">Cytochrome P450</fullName>
    </recommendedName>
</protein>
<comment type="similarity">
    <text evidence="3 10">Belongs to the cytochrome P450 family.</text>
</comment>
<keyword evidence="7 9" id="KW-0408">Iron</keyword>
<sequence>MLPAFHFSTLRLFLHRFRFVAEKTTDRWNKIIQKAGGKGEIEMTSWLSKATLDAMGETAFDYKFDSLDDGHSELSKSYSNLISDSFFKRSDWKIFFEALWLYLPWLLVLPLIKFLPTQQLKRIRAYMKEARKAAAHIVQTANKDYISGKEGRKDIMSTLIRANLSEDPKTKLDDDSLMSQMTTFMFAGHDTTAATTSWCLYHLANNPEVQKKLRDEIRQTRRKASARGDFELSVQDIESMKYLAAVMKETMRLNAIIPVLQRQAGRDEVIPLSTPVKTKSGDILTSIPISKGQIVYLSLALYNRLKSVWGDDADKWRPERFLDDDESAAKPKIKFGVISNIATFGSGMRSCIGLDFRMTEMQALLIEFVDKFEYAPVPGKDDIIAAPQNVISPMLKSDQGHNQLPLLVSLAPDSEDLNGASD</sequence>
<dbReference type="GO" id="GO:0005506">
    <property type="term" value="F:iron ion binding"/>
    <property type="evidence" value="ECO:0007669"/>
    <property type="project" value="InterPro"/>
</dbReference>
<keyword evidence="12" id="KW-1185">Reference proteome</keyword>
<dbReference type="InterPro" id="IPR036396">
    <property type="entry name" value="Cyt_P450_sf"/>
</dbReference>
<evidence type="ECO:0008006" key="13">
    <source>
        <dbReference type="Google" id="ProtNLM"/>
    </source>
</evidence>
<evidence type="ECO:0000256" key="7">
    <source>
        <dbReference type="ARBA" id="ARBA00023004"/>
    </source>
</evidence>
<dbReference type="InterPro" id="IPR017972">
    <property type="entry name" value="Cyt_P450_CS"/>
</dbReference>
<dbReference type="OrthoDB" id="1470350at2759"/>